<proteinExistence type="predicted"/>
<sequence length="107" mass="12385">MYIEAMIWQIVIRRTRHALLAFVASIGRPRAAAGPVVRISRAQWNKCIEDRRMTSKMTAQRTMPSVAWSAFITALQMVQFRCRLSGQWCSPWRCIPTKDSEWLTSIV</sequence>
<dbReference type="Proteomes" id="UP000799436">
    <property type="component" value="Unassembled WGS sequence"/>
</dbReference>
<organism evidence="1 2">
    <name type="scientific">Teratosphaeria nubilosa</name>
    <dbReference type="NCBI Taxonomy" id="161662"/>
    <lineage>
        <taxon>Eukaryota</taxon>
        <taxon>Fungi</taxon>
        <taxon>Dikarya</taxon>
        <taxon>Ascomycota</taxon>
        <taxon>Pezizomycotina</taxon>
        <taxon>Dothideomycetes</taxon>
        <taxon>Dothideomycetidae</taxon>
        <taxon>Mycosphaerellales</taxon>
        <taxon>Teratosphaeriaceae</taxon>
        <taxon>Teratosphaeria</taxon>
    </lineage>
</organism>
<evidence type="ECO:0000313" key="1">
    <source>
        <dbReference type="EMBL" id="KAF2764749.1"/>
    </source>
</evidence>
<gene>
    <name evidence="1" type="ORF">EJ03DRAFT_17007</name>
</gene>
<protein>
    <submittedName>
        <fullName evidence="1">Uncharacterized protein</fullName>
    </submittedName>
</protein>
<dbReference type="AlphaFoldDB" id="A0A6G1KWV7"/>
<reference evidence="1" key="1">
    <citation type="journal article" date="2020" name="Stud. Mycol.">
        <title>101 Dothideomycetes genomes: a test case for predicting lifestyles and emergence of pathogens.</title>
        <authorList>
            <person name="Haridas S."/>
            <person name="Albert R."/>
            <person name="Binder M."/>
            <person name="Bloem J."/>
            <person name="Labutti K."/>
            <person name="Salamov A."/>
            <person name="Andreopoulos B."/>
            <person name="Baker S."/>
            <person name="Barry K."/>
            <person name="Bills G."/>
            <person name="Bluhm B."/>
            <person name="Cannon C."/>
            <person name="Castanera R."/>
            <person name="Culley D."/>
            <person name="Daum C."/>
            <person name="Ezra D."/>
            <person name="Gonzalez J."/>
            <person name="Henrissat B."/>
            <person name="Kuo A."/>
            <person name="Liang C."/>
            <person name="Lipzen A."/>
            <person name="Lutzoni F."/>
            <person name="Magnuson J."/>
            <person name="Mondo S."/>
            <person name="Nolan M."/>
            <person name="Ohm R."/>
            <person name="Pangilinan J."/>
            <person name="Park H.-J."/>
            <person name="Ramirez L."/>
            <person name="Alfaro M."/>
            <person name="Sun H."/>
            <person name="Tritt A."/>
            <person name="Yoshinaga Y."/>
            <person name="Zwiers L.-H."/>
            <person name="Turgeon B."/>
            <person name="Goodwin S."/>
            <person name="Spatafora J."/>
            <person name="Crous P."/>
            <person name="Grigoriev I."/>
        </authorList>
    </citation>
    <scope>NUCLEOTIDE SEQUENCE</scope>
    <source>
        <strain evidence="1">CBS 116005</strain>
    </source>
</reference>
<accession>A0A6G1KWV7</accession>
<name>A0A6G1KWV7_9PEZI</name>
<evidence type="ECO:0000313" key="2">
    <source>
        <dbReference type="Proteomes" id="UP000799436"/>
    </source>
</evidence>
<keyword evidence="2" id="KW-1185">Reference proteome</keyword>
<dbReference type="EMBL" id="ML995911">
    <property type="protein sequence ID" value="KAF2764749.1"/>
    <property type="molecule type" value="Genomic_DNA"/>
</dbReference>